<comment type="caution">
    <text evidence="2">The sequence shown here is derived from an EMBL/GenBank/DDBJ whole genome shotgun (WGS) entry which is preliminary data.</text>
</comment>
<sequence>MNKEYDIAVLGGGLAGLSVLYHLIKAGKLEGKKALLVDPEGRKSAHDRTWSFWETEPGPFEAQVFHRWHEVTVHDRDRDLNCKLHPYVYKLIRSSEFYAHVNMVIDDSGAVTRIEQVASDVEGHSDKVTFRVGEEAYQVNHAFSSIPLHLRPRQIKEPYLDQHFRGWYVKTEEEIFDPGVAALMDFRTPQENETRFLYVLPFSKTEAVVEIAIFSNVHLKMEEYDRLIGNYIKEHWTVQPYTIEHYENGNIPMTTYPFPRWDGNLIYIGLRGGAARPSTGYTFYGLQRQLVELADSFPATPPKPWRNRDIMYDATILRILQDNRLPGDQVFTDLFQRNPTPRLLSFLNGESTVGQELALMSTTNIAQFGRSFVSEIFN</sequence>
<dbReference type="Proteomes" id="UP000770785">
    <property type="component" value="Unassembled WGS sequence"/>
</dbReference>
<dbReference type="RefSeq" id="WP_168038420.1">
    <property type="nucleotide sequence ID" value="NZ_JAATJH010000004.1"/>
</dbReference>
<dbReference type="Pfam" id="PF05834">
    <property type="entry name" value="Lycopene_cycl"/>
    <property type="match status" value="1"/>
</dbReference>
<gene>
    <name evidence="2" type="ORF">GGR27_002900</name>
</gene>
<evidence type="ECO:0000313" key="3">
    <source>
        <dbReference type="Proteomes" id="UP000770785"/>
    </source>
</evidence>
<keyword evidence="2" id="KW-0413">Isomerase</keyword>
<protein>
    <submittedName>
        <fullName evidence="2">Lycopene beta-cyclase</fullName>
        <ecNumber evidence="2">5.5.1.19</ecNumber>
    </submittedName>
</protein>
<keyword evidence="1" id="KW-0812">Transmembrane</keyword>
<evidence type="ECO:0000256" key="1">
    <source>
        <dbReference type="SAM" id="Phobius"/>
    </source>
</evidence>
<organism evidence="2 3">
    <name type="scientific">Neolewinella antarctica</name>
    <dbReference type="NCBI Taxonomy" id="442734"/>
    <lineage>
        <taxon>Bacteria</taxon>
        <taxon>Pseudomonadati</taxon>
        <taxon>Bacteroidota</taxon>
        <taxon>Saprospiria</taxon>
        <taxon>Saprospirales</taxon>
        <taxon>Lewinellaceae</taxon>
        <taxon>Neolewinella</taxon>
    </lineage>
</organism>
<reference evidence="2 3" key="1">
    <citation type="submission" date="2020-03" db="EMBL/GenBank/DDBJ databases">
        <title>Genomic Encyclopedia of Type Strains, Phase IV (KMG-IV): sequencing the most valuable type-strain genomes for metagenomic binning, comparative biology and taxonomic classification.</title>
        <authorList>
            <person name="Goeker M."/>
        </authorList>
    </citation>
    <scope>NUCLEOTIDE SEQUENCE [LARGE SCALE GENOMIC DNA]</scope>
    <source>
        <strain evidence="2 3">DSM 105096</strain>
    </source>
</reference>
<keyword evidence="3" id="KW-1185">Reference proteome</keyword>
<keyword evidence="1" id="KW-1133">Transmembrane helix</keyword>
<dbReference type="InterPro" id="IPR036188">
    <property type="entry name" value="FAD/NAD-bd_sf"/>
</dbReference>
<keyword evidence="1" id="KW-0472">Membrane</keyword>
<dbReference type="GO" id="GO:0016853">
    <property type="term" value="F:isomerase activity"/>
    <property type="evidence" value="ECO:0007669"/>
    <property type="project" value="UniProtKB-KW"/>
</dbReference>
<dbReference type="Gene3D" id="3.50.50.60">
    <property type="entry name" value="FAD/NAD(P)-binding domain"/>
    <property type="match status" value="1"/>
</dbReference>
<proteinExistence type="predicted"/>
<name>A0ABX0XDU8_9BACT</name>
<evidence type="ECO:0000313" key="2">
    <source>
        <dbReference type="EMBL" id="NJC27387.1"/>
    </source>
</evidence>
<dbReference type="EMBL" id="JAATJH010000004">
    <property type="protein sequence ID" value="NJC27387.1"/>
    <property type="molecule type" value="Genomic_DNA"/>
</dbReference>
<dbReference type="EC" id="5.5.1.19" evidence="2"/>
<feature type="transmembrane region" description="Helical" evidence="1">
    <location>
        <begin position="6"/>
        <end position="24"/>
    </location>
</feature>
<accession>A0ABX0XDU8</accession>
<dbReference type="SUPFAM" id="SSF51905">
    <property type="entry name" value="FAD/NAD(P)-binding domain"/>
    <property type="match status" value="1"/>
</dbReference>